<accession>A0A915ACG2</accession>
<dbReference type="SUPFAM" id="SSF53067">
    <property type="entry name" value="Actin-like ATPase domain"/>
    <property type="match status" value="1"/>
</dbReference>
<evidence type="ECO:0000313" key="15">
    <source>
        <dbReference type="Proteomes" id="UP000887569"/>
    </source>
</evidence>
<dbReference type="GO" id="GO:0005536">
    <property type="term" value="F:D-glucose binding"/>
    <property type="evidence" value="ECO:0007669"/>
    <property type="project" value="InterPro"/>
</dbReference>
<dbReference type="Gene3D" id="1.10.287.1250">
    <property type="match status" value="1"/>
</dbReference>
<dbReference type="InterPro" id="IPR043129">
    <property type="entry name" value="ATPase_NBD"/>
</dbReference>
<evidence type="ECO:0000256" key="5">
    <source>
        <dbReference type="ARBA" id="ARBA00022741"/>
    </source>
</evidence>
<dbReference type="InterPro" id="IPR001312">
    <property type="entry name" value="Hexokinase"/>
</dbReference>
<proteinExistence type="inferred from homology"/>
<keyword evidence="5 12" id="KW-0547">Nucleotide-binding</keyword>
<evidence type="ECO:0000256" key="6">
    <source>
        <dbReference type="ARBA" id="ARBA00022777"/>
    </source>
</evidence>
<protein>
    <recommendedName>
        <fullName evidence="12">Phosphotransferase</fullName>
        <ecNumber evidence="12">2.7.1.-</ecNumber>
    </recommendedName>
</protein>
<dbReference type="Gene3D" id="3.30.420.40">
    <property type="match status" value="1"/>
</dbReference>
<comment type="catalytic activity">
    <reaction evidence="10">
        <text>D-fructose + ATP = D-fructose 6-phosphate + ADP + H(+)</text>
        <dbReference type="Rhea" id="RHEA:16125"/>
        <dbReference type="ChEBI" id="CHEBI:15378"/>
        <dbReference type="ChEBI" id="CHEBI:30616"/>
        <dbReference type="ChEBI" id="CHEBI:37721"/>
        <dbReference type="ChEBI" id="CHEBI:61527"/>
        <dbReference type="ChEBI" id="CHEBI:456216"/>
        <dbReference type="EC" id="2.7.1.1"/>
    </reaction>
    <physiologicalReaction direction="left-to-right" evidence="10">
        <dbReference type="Rhea" id="RHEA:16126"/>
    </physiologicalReaction>
</comment>
<evidence type="ECO:0000256" key="9">
    <source>
        <dbReference type="ARBA" id="ARBA00044613"/>
    </source>
</evidence>
<feature type="transmembrane region" description="Helical" evidence="13">
    <location>
        <begin position="236"/>
        <end position="257"/>
    </location>
</feature>
<dbReference type="WBParaSite" id="PgR005X_g051_t03">
    <property type="protein sequence ID" value="PgR005X_g051_t03"/>
    <property type="gene ID" value="PgR005X_g051"/>
</dbReference>
<dbReference type="GO" id="GO:0006006">
    <property type="term" value="P:glucose metabolic process"/>
    <property type="evidence" value="ECO:0007669"/>
    <property type="project" value="TreeGrafter"/>
</dbReference>
<keyword evidence="13" id="KW-0812">Transmembrane</keyword>
<comment type="catalytic activity">
    <reaction evidence="9">
        <text>a D-hexose + ATP = a D-hexose 6-phosphate + ADP + H(+)</text>
        <dbReference type="Rhea" id="RHEA:22740"/>
        <dbReference type="ChEBI" id="CHEBI:4194"/>
        <dbReference type="ChEBI" id="CHEBI:15378"/>
        <dbReference type="ChEBI" id="CHEBI:30616"/>
        <dbReference type="ChEBI" id="CHEBI:229467"/>
        <dbReference type="ChEBI" id="CHEBI:456216"/>
        <dbReference type="EC" id="2.7.1.1"/>
    </reaction>
    <physiologicalReaction direction="left-to-right" evidence="9">
        <dbReference type="Rhea" id="RHEA:22741"/>
    </physiologicalReaction>
</comment>
<comment type="similarity">
    <text evidence="3 12">Belongs to the hexokinase family.</text>
</comment>
<keyword evidence="13" id="KW-1133">Transmembrane helix</keyword>
<evidence type="ECO:0000256" key="11">
    <source>
        <dbReference type="ARBA" id="ARBA00048160"/>
    </source>
</evidence>
<comment type="pathway">
    <text evidence="2">Carbohydrate metabolism; hexose metabolism.</text>
</comment>
<evidence type="ECO:0000256" key="10">
    <source>
        <dbReference type="ARBA" id="ARBA00047905"/>
    </source>
</evidence>
<dbReference type="GO" id="GO:0005829">
    <property type="term" value="C:cytosol"/>
    <property type="evidence" value="ECO:0007669"/>
    <property type="project" value="TreeGrafter"/>
</dbReference>
<dbReference type="GO" id="GO:0005739">
    <property type="term" value="C:mitochondrion"/>
    <property type="evidence" value="ECO:0007669"/>
    <property type="project" value="TreeGrafter"/>
</dbReference>
<keyword evidence="6 12" id="KW-0418">Kinase</keyword>
<dbReference type="PROSITE" id="PS51748">
    <property type="entry name" value="HEXOKINASE_2"/>
    <property type="match status" value="1"/>
</dbReference>
<dbReference type="EC" id="2.7.1.-" evidence="12"/>
<keyword evidence="15" id="KW-1185">Reference proteome</keyword>
<dbReference type="GO" id="GO:0005524">
    <property type="term" value="F:ATP binding"/>
    <property type="evidence" value="ECO:0007669"/>
    <property type="project" value="UniProtKB-UniRule"/>
</dbReference>
<dbReference type="InterPro" id="IPR022672">
    <property type="entry name" value="Hexokinase_N"/>
</dbReference>
<reference evidence="16" key="1">
    <citation type="submission" date="2022-11" db="UniProtKB">
        <authorList>
            <consortium name="WormBaseParasite"/>
        </authorList>
    </citation>
    <scope>IDENTIFICATION</scope>
</reference>
<evidence type="ECO:0000256" key="3">
    <source>
        <dbReference type="ARBA" id="ARBA00009225"/>
    </source>
</evidence>
<sequence length="261" mass="29351">MLGIISLATSMQRWFGAPPIHRPHLFERQKTLQDIYEDIGKVAGKGTVLAEEEVISLESIMAEFKLPNSTLRRMMEHMSRNMNKGLEGGLAKSTISMLPSFVPELPDGTEEGKFIAMDLGGTNLRVMLMNIEPGKPLTAEQFNTRIPNWAMHGTGEQLFDFIVKCLADFLVEKGIDQEGLPLGFTFSYPCDQTSLRSARLLRWTKGFEATGVVGEDVVQLLEKAIAKNGVRFHSIIVLQCAFCIYDLLTFLCCIFHFRMRK</sequence>
<evidence type="ECO:0000256" key="13">
    <source>
        <dbReference type="SAM" id="Phobius"/>
    </source>
</evidence>
<dbReference type="GO" id="GO:0008865">
    <property type="term" value="F:fructokinase activity"/>
    <property type="evidence" value="ECO:0007669"/>
    <property type="project" value="TreeGrafter"/>
</dbReference>
<evidence type="ECO:0000256" key="7">
    <source>
        <dbReference type="ARBA" id="ARBA00022840"/>
    </source>
</evidence>
<dbReference type="FunFam" id="3.30.420.40:FF:000805">
    <property type="entry name" value="Hexokinase-2"/>
    <property type="match status" value="1"/>
</dbReference>
<evidence type="ECO:0000256" key="2">
    <source>
        <dbReference type="ARBA" id="ARBA00005028"/>
    </source>
</evidence>
<evidence type="ECO:0000256" key="4">
    <source>
        <dbReference type="ARBA" id="ARBA00022679"/>
    </source>
</evidence>
<dbReference type="GO" id="GO:0004340">
    <property type="term" value="F:glucokinase activity"/>
    <property type="evidence" value="ECO:0007669"/>
    <property type="project" value="TreeGrafter"/>
</dbReference>
<feature type="domain" description="Hexokinase N-terminal" evidence="14">
    <location>
        <begin position="57"/>
        <end position="233"/>
    </location>
</feature>
<dbReference type="PANTHER" id="PTHR19443">
    <property type="entry name" value="HEXOKINASE"/>
    <property type="match status" value="1"/>
</dbReference>
<evidence type="ECO:0000313" key="16">
    <source>
        <dbReference type="WBParaSite" id="PgR005X_g051_t03"/>
    </source>
</evidence>
<evidence type="ECO:0000256" key="12">
    <source>
        <dbReference type="RuleBase" id="RU362007"/>
    </source>
</evidence>
<keyword evidence="4 12" id="KW-0808">Transferase</keyword>
<evidence type="ECO:0000259" key="14">
    <source>
        <dbReference type="Pfam" id="PF00349"/>
    </source>
</evidence>
<dbReference type="GO" id="GO:0001678">
    <property type="term" value="P:intracellular glucose homeostasis"/>
    <property type="evidence" value="ECO:0007669"/>
    <property type="project" value="InterPro"/>
</dbReference>
<dbReference type="GO" id="GO:0006096">
    <property type="term" value="P:glycolytic process"/>
    <property type="evidence" value="ECO:0007669"/>
    <property type="project" value="UniProtKB-KW"/>
</dbReference>
<name>A0A915ACG2_PARUN</name>
<dbReference type="PRINTS" id="PR00475">
    <property type="entry name" value="HEXOKINASE"/>
</dbReference>
<keyword evidence="7 12" id="KW-0067">ATP-binding</keyword>
<dbReference type="PANTHER" id="PTHR19443:SF77">
    <property type="entry name" value="PHOSPHOTRANSFERASE"/>
    <property type="match status" value="1"/>
</dbReference>
<dbReference type="Proteomes" id="UP000887569">
    <property type="component" value="Unplaced"/>
</dbReference>
<keyword evidence="13" id="KW-0472">Membrane</keyword>
<keyword evidence="8 12" id="KW-0324">Glycolysis</keyword>
<dbReference type="AlphaFoldDB" id="A0A915ACG2"/>
<organism evidence="15 16">
    <name type="scientific">Parascaris univalens</name>
    <name type="common">Nematode worm</name>
    <dbReference type="NCBI Taxonomy" id="6257"/>
    <lineage>
        <taxon>Eukaryota</taxon>
        <taxon>Metazoa</taxon>
        <taxon>Ecdysozoa</taxon>
        <taxon>Nematoda</taxon>
        <taxon>Chromadorea</taxon>
        <taxon>Rhabditida</taxon>
        <taxon>Spirurina</taxon>
        <taxon>Ascaridomorpha</taxon>
        <taxon>Ascaridoidea</taxon>
        <taxon>Ascarididae</taxon>
        <taxon>Parascaris</taxon>
    </lineage>
</organism>
<comment type="pathway">
    <text evidence="1">Carbohydrate degradation; glycolysis; D-glyceraldehyde 3-phosphate and glycerone phosphate from D-glucose: step 1/4.</text>
</comment>
<comment type="catalytic activity">
    <reaction evidence="11">
        <text>D-glucose + ATP = D-glucose 6-phosphate + ADP + H(+)</text>
        <dbReference type="Rhea" id="RHEA:17825"/>
        <dbReference type="ChEBI" id="CHEBI:4167"/>
        <dbReference type="ChEBI" id="CHEBI:15378"/>
        <dbReference type="ChEBI" id="CHEBI:30616"/>
        <dbReference type="ChEBI" id="CHEBI:61548"/>
        <dbReference type="ChEBI" id="CHEBI:456216"/>
        <dbReference type="EC" id="2.7.1.1"/>
    </reaction>
    <physiologicalReaction direction="left-to-right" evidence="11">
        <dbReference type="Rhea" id="RHEA:17826"/>
    </physiologicalReaction>
</comment>
<dbReference type="Pfam" id="PF00349">
    <property type="entry name" value="Hexokinase_1"/>
    <property type="match status" value="1"/>
</dbReference>
<evidence type="ECO:0000256" key="1">
    <source>
        <dbReference type="ARBA" id="ARBA00004888"/>
    </source>
</evidence>
<evidence type="ECO:0000256" key="8">
    <source>
        <dbReference type="ARBA" id="ARBA00023152"/>
    </source>
</evidence>